<proteinExistence type="predicted"/>
<dbReference type="EMBL" id="KE343526">
    <property type="protein sequence ID" value="EXB32757.1"/>
    <property type="molecule type" value="Genomic_DNA"/>
</dbReference>
<name>W9QQ00_9ROSA</name>
<reference evidence="2" key="1">
    <citation type="submission" date="2013-01" db="EMBL/GenBank/DDBJ databases">
        <title>Draft Genome Sequence of a Mulberry Tree, Morus notabilis C.K. Schneid.</title>
        <authorList>
            <person name="He N."/>
            <person name="Zhao S."/>
        </authorList>
    </citation>
    <scope>NUCLEOTIDE SEQUENCE</scope>
</reference>
<sequence length="50" mass="5754">MKSLPEEISNLTNLKTLEIEDCSTLLQRCQRETGADWDKIAHIPNKHFGK</sequence>
<evidence type="ECO:0000313" key="2">
    <source>
        <dbReference type="Proteomes" id="UP000030645"/>
    </source>
</evidence>
<organism evidence="1 2">
    <name type="scientific">Morus notabilis</name>
    <dbReference type="NCBI Taxonomy" id="981085"/>
    <lineage>
        <taxon>Eukaryota</taxon>
        <taxon>Viridiplantae</taxon>
        <taxon>Streptophyta</taxon>
        <taxon>Embryophyta</taxon>
        <taxon>Tracheophyta</taxon>
        <taxon>Spermatophyta</taxon>
        <taxon>Magnoliopsida</taxon>
        <taxon>eudicotyledons</taxon>
        <taxon>Gunneridae</taxon>
        <taxon>Pentapetalae</taxon>
        <taxon>rosids</taxon>
        <taxon>fabids</taxon>
        <taxon>Rosales</taxon>
        <taxon>Moraceae</taxon>
        <taxon>Moreae</taxon>
        <taxon>Morus</taxon>
    </lineage>
</organism>
<accession>W9QQ00</accession>
<dbReference type="Proteomes" id="UP000030645">
    <property type="component" value="Unassembled WGS sequence"/>
</dbReference>
<keyword evidence="2" id="KW-1185">Reference proteome</keyword>
<protein>
    <submittedName>
        <fullName evidence="1">Uncharacterized protein</fullName>
    </submittedName>
</protein>
<evidence type="ECO:0000313" key="1">
    <source>
        <dbReference type="EMBL" id="EXB32757.1"/>
    </source>
</evidence>
<dbReference type="AlphaFoldDB" id="W9QQ00"/>
<gene>
    <name evidence="1" type="ORF">L484_012485</name>
</gene>